<evidence type="ECO:0000256" key="4">
    <source>
        <dbReference type="ARBA" id="ARBA00022679"/>
    </source>
</evidence>
<dbReference type="CDD" id="cd06453">
    <property type="entry name" value="SufS_like"/>
    <property type="match status" value="1"/>
</dbReference>
<protein>
    <recommendedName>
        <fullName evidence="3">cysteine desulfurase</fullName>
        <ecNumber evidence="3">2.8.1.7</ecNumber>
    </recommendedName>
</protein>
<evidence type="ECO:0000256" key="2">
    <source>
        <dbReference type="ARBA" id="ARBA00010447"/>
    </source>
</evidence>
<dbReference type="InterPro" id="IPR000192">
    <property type="entry name" value="Aminotrans_V_dom"/>
</dbReference>
<accession>A0A1F7RWI6</accession>
<dbReference type="Pfam" id="PF00266">
    <property type="entry name" value="Aminotran_5"/>
    <property type="match status" value="1"/>
</dbReference>
<name>A0A1F7RWI6_9BACT</name>
<evidence type="ECO:0000313" key="9">
    <source>
        <dbReference type="Proteomes" id="UP000179266"/>
    </source>
</evidence>
<dbReference type="AlphaFoldDB" id="A0A1F7RWI6"/>
<evidence type="ECO:0000256" key="6">
    <source>
        <dbReference type="ARBA" id="ARBA00050776"/>
    </source>
</evidence>
<reference evidence="8 9" key="1">
    <citation type="journal article" date="2016" name="Nat. Commun.">
        <title>Thousands of microbial genomes shed light on interconnected biogeochemical processes in an aquifer system.</title>
        <authorList>
            <person name="Anantharaman K."/>
            <person name="Brown C.T."/>
            <person name="Hug L.A."/>
            <person name="Sharon I."/>
            <person name="Castelle C.J."/>
            <person name="Probst A.J."/>
            <person name="Thomas B.C."/>
            <person name="Singh A."/>
            <person name="Wilkins M.J."/>
            <person name="Karaoz U."/>
            <person name="Brodie E.L."/>
            <person name="Williams K.H."/>
            <person name="Hubbard S.S."/>
            <person name="Banfield J.F."/>
        </authorList>
    </citation>
    <scope>NUCLEOTIDE SEQUENCE [LARGE SCALE GENOMIC DNA]</scope>
</reference>
<dbReference type="SUPFAM" id="SSF53383">
    <property type="entry name" value="PLP-dependent transferases"/>
    <property type="match status" value="1"/>
</dbReference>
<evidence type="ECO:0000256" key="5">
    <source>
        <dbReference type="ARBA" id="ARBA00022898"/>
    </source>
</evidence>
<comment type="catalytic activity">
    <reaction evidence="6">
        <text>(sulfur carrier)-H + L-cysteine = (sulfur carrier)-SH + L-alanine</text>
        <dbReference type="Rhea" id="RHEA:43892"/>
        <dbReference type="Rhea" id="RHEA-COMP:14737"/>
        <dbReference type="Rhea" id="RHEA-COMP:14739"/>
        <dbReference type="ChEBI" id="CHEBI:29917"/>
        <dbReference type="ChEBI" id="CHEBI:35235"/>
        <dbReference type="ChEBI" id="CHEBI:57972"/>
        <dbReference type="ChEBI" id="CHEBI:64428"/>
        <dbReference type="EC" id="2.8.1.7"/>
    </reaction>
</comment>
<comment type="caution">
    <text evidence="8">The sequence shown here is derived from an EMBL/GenBank/DDBJ whole genome shotgun (WGS) entry which is preliminary data.</text>
</comment>
<proteinExistence type="inferred from homology"/>
<comment type="similarity">
    <text evidence="2">Belongs to the class-V pyridoxal-phosphate-dependent aminotransferase family. Csd subfamily.</text>
</comment>
<dbReference type="GO" id="GO:0006534">
    <property type="term" value="P:cysteine metabolic process"/>
    <property type="evidence" value="ECO:0007669"/>
    <property type="project" value="InterPro"/>
</dbReference>
<dbReference type="Gene3D" id="3.40.640.10">
    <property type="entry name" value="Type I PLP-dependent aspartate aminotransferase-like (Major domain)"/>
    <property type="match status" value="1"/>
</dbReference>
<evidence type="ECO:0000256" key="3">
    <source>
        <dbReference type="ARBA" id="ARBA00012239"/>
    </source>
</evidence>
<feature type="domain" description="Aminotransferase class V" evidence="7">
    <location>
        <begin position="25"/>
        <end position="393"/>
    </location>
</feature>
<dbReference type="Proteomes" id="UP000179266">
    <property type="component" value="Unassembled WGS sequence"/>
</dbReference>
<dbReference type="Gene3D" id="3.90.1150.10">
    <property type="entry name" value="Aspartate Aminotransferase, domain 1"/>
    <property type="match status" value="1"/>
</dbReference>
<organism evidence="8 9">
    <name type="scientific">Candidatus Schekmanbacteria bacterium RBG_13_48_7</name>
    <dbReference type="NCBI Taxonomy" id="1817878"/>
    <lineage>
        <taxon>Bacteria</taxon>
        <taxon>Candidatus Schekmaniibacteriota</taxon>
    </lineage>
</organism>
<dbReference type="PANTHER" id="PTHR43586">
    <property type="entry name" value="CYSTEINE DESULFURASE"/>
    <property type="match status" value="1"/>
</dbReference>
<dbReference type="EMBL" id="MGDD01000156">
    <property type="protein sequence ID" value="OGL45912.1"/>
    <property type="molecule type" value="Genomic_DNA"/>
</dbReference>
<gene>
    <name evidence="8" type="ORF">A2161_02035</name>
</gene>
<keyword evidence="4" id="KW-0808">Transferase</keyword>
<comment type="cofactor">
    <cofactor evidence="1">
        <name>pyridoxal 5'-phosphate</name>
        <dbReference type="ChEBI" id="CHEBI:597326"/>
    </cofactor>
</comment>
<keyword evidence="5" id="KW-0663">Pyridoxal phosphate</keyword>
<evidence type="ECO:0000259" key="7">
    <source>
        <dbReference type="Pfam" id="PF00266"/>
    </source>
</evidence>
<sequence length="406" mass="45625">MALNIELLRKDFPALHVKVNKKPIIYLDNACMTLKPIIVVDAIKDYYYSYPGCHGRTSYYFGRKTTEEYNRARQKLAKLINAPQTKEVIFTRNTSEGINLIAHSLSFVEGNAVITTNVEHNSNLLPWQVLKRRRGVEHVIVNLAKDLTFDMESFKTAMSDRIRLVSIAQTSNLTGVTHPVAEITKIAHQYGALVMVDGAQSVAHHKVDVQQLGVDILVFSVHKMLGPTGTGVLWAKEAVLNKIEPFMVGGETVLDTFYDRYVPADLPDRFEAGLQNYAGAIGAGVAAEYIMNIGLDKISQHETMLNQILTDRLTDIEGLIIIGPRDPELRGGIINFAVERMKALEVARILDEANNIMVRAGVHCLHSWYNANHKDHSIRASVYLYNTVEECEIFADVLKKIVKYYR</sequence>
<dbReference type="GO" id="GO:0031071">
    <property type="term" value="F:cysteine desulfurase activity"/>
    <property type="evidence" value="ECO:0007669"/>
    <property type="project" value="UniProtKB-EC"/>
</dbReference>
<dbReference type="InterPro" id="IPR015422">
    <property type="entry name" value="PyrdxlP-dep_Trfase_small"/>
</dbReference>
<evidence type="ECO:0000256" key="1">
    <source>
        <dbReference type="ARBA" id="ARBA00001933"/>
    </source>
</evidence>
<dbReference type="PANTHER" id="PTHR43586:SF8">
    <property type="entry name" value="CYSTEINE DESULFURASE 1, CHLOROPLASTIC"/>
    <property type="match status" value="1"/>
</dbReference>
<dbReference type="InterPro" id="IPR015424">
    <property type="entry name" value="PyrdxlP-dep_Trfase"/>
</dbReference>
<dbReference type="GO" id="GO:0030170">
    <property type="term" value="F:pyridoxal phosphate binding"/>
    <property type="evidence" value="ECO:0007669"/>
    <property type="project" value="InterPro"/>
</dbReference>
<evidence type="ECO:0000313" key="8">
    <source>
        <dbReference type="EMBL" id="OGL45912.1"/>
    </source>
</evidence>
<dbReference type="InterPro" id="IPR015421">
    <property type="entry name" value="PyrdxlP-dep_Trfase_major"/>
</dbReference>
<dbReference type="EC" id="2.8.1.7" evidence="3"/>
<dbReference type="InterPro" id="IPR010970">
    <property type="entry name" value="Cys_dSase_SufS"/>
</dbReference>